<evidence type="ECO:0000313" key="3">
    <source>
        <dbReference type="EMBL" id="KAH7304206.1"/>
    </source>
</evidence>
<dbReference type="AlphaFoldDB" id="A0A8K0SEP2"/>
<reference evidence="3" key="1">
    <citation type="journal article" date="2021" name="Nat. Commun.">
        <title>Genetic determinants of endophytism in the Arabidopsis root mycobiome.</title>
        <authorList>
            <person name="Mesny F."/>
            <person name="Miyauchi S."/>
            <person name="Thiergart T."/>
            <person name="Pickel B."/>
            <person name="Atanasova L."/>
            <person name="Karlsson M."/>
            <person name="Huettel B."/>
            <person name="Barry K.W."/>
            <person name="Haridas S."/>
            <person name="Chen C."/>
            <person name="Bauer D."/>
            <person name="Andreopoulos W."/>
            <person name="Pangilinan J."/>
            <person name="LaButti K."/>
            <person name="Riley R."/>
            <person name="Lipzen A."/>
            <person name="Clum A."/>
            <person name="Drula E."/>
            <person name="Henrissat B."/>
            <person name="Kohler A."/>
            <person name="Grigoriev I.V."/>
            <person name="Martin F.M."/>
            <person name="Hacquard S."/>
        </authorList>
    </citation>
    <scope>NUCLEOTIDE SEQUENCE</scope>
    <source>
        <strain evidence="3">MPI-CAGE-CH-0235</strain>
    </source>
</reference>
<sequence length="322" mass="35133">MSPFGFHTPCEDVAKAFADRVKQRTFLITGTSAKGLGANTAITLAKHSPTHIILVSRNKTKVQPVIDEITSIDANVKTTFVSCELSDFESVRKAADEILNDAAIPKIDVVINNAGIMNVKEYTKDKQGYELTFSSCHLGHFLFTNLILPKVLAAGPGARIVNVTSRGHRIGPVRLDDYNFSDGKAYDGWSAYGQAKSANMLFSVELTRRLEDKGIRSVSVHPGGIWDTGLTSHLTKDDFVEVSNIAKRNNGRDTFRLDDPKTPSQGTAPLVAAALDPSFDDKGGCFIEDCQIGDPETYAVDPENAKKLWALSEQLVGKKFDI</sequence>
<dbReference type="GO" id="GO:0016491">
    <property type="term" value="F:oxidoreductase activity"/>
    <property type="evidence" value="ECO:0007669"/>
    <property type="project" value="UniProtKB-KW"/>
</dbReference>
<keyword evidence="2" id="KW-0560">Oxidoreductase</keyword>
<evidence type="ECO:0000256" key="1">
    <source>
        <dbReference type="ARBA" id="ARBA00006484"/>
    </source>
</evidence>
<dbReference type="Pfam" id="PF00106">
    <property type="entry name" value="adh_short"/>
    <property type="match status" value="1"/>
</dbReference>
<evidence type="ECO:0000256" key="2">
    <source>
        <dbReference type="ARBA" id="ARBA00023002"/>
    </source>
</evidence>
<dbReference type="Gene3D" id="3.40.50.720">
    <property type="entry name" value="NAD(P)-binding Rossmann-like Domain"/>
    <property type="match status" value="1"/>
</dbReference>
<comment type="caution">
    <text evidence="3">The sequence shown here is derived from an EMBL/GenBank/DDBJ whole genome shotgun (WGS) entry which is preliminary data.</text>
</comment>
<keyword evidence="4" id="KW-1185">Reference proteome</keyword>
<proteinExistence type="inferred from homology"/>
<evidence type="ECO:0000313" key="4">
    <source>
        <dbReference type="Proteomes" id="UP000813444"/>
    </source>
</evidence>
<dbReference type="SUPFAM" id="SSF51735">
    <property type="entry name" value="NAD(P)-binding Rossmann-fold domains"/>
    <property type="match status" value="1"/>
</dbReference>
<name>A0A8K0SEP2_9HYPO</name>
<dbReference type="InterPro" id="IPR036291">
    <property type="entry name" value="NAD(P)-bd_dom_sf"/>
</dbReference>
<gene>
    <name evidence="3" type="ORF">B0I35DRAFT_445692</name>
</gene>
<dbReference type="PANTHER" id="PTHR24320:SF283">
    <property type="entry name" value="RETINOL DEHYDROGENASE 11"/>
    <property type="match status" value="1"/>
</dbReference>
<dbReference type="PANTHER" id="PTHR24320">
    <property type="entry name" value="RETINOL DEHYDROGENASE"/>
    <property type="match status" value="1"/>
</dbReference>
<comment type="similarity">
    <text evidence="1">Belongs to the short-chain dehydrogenases/reductases (SDR) family.</text>
</comment>
<dbReference type="OrthoDB" id="191139at2759"/>
<organism evidence="3 4">
    <name type="scientific">Stachybotrys elegans</name>
    <dbReference type="NCBI Taxonomy" id="80388"/>
    <lineage>
        <taxon>Eukaryota</taxon>
        <taxon>Fungi</taxon>
        <taxon>Dikarya</taxon>
        <taxon>Ascomycota</taxon>
        <taxon>Pezizomycotina</taxon>
        <taxon>Sordariomycetes</taxon>
        <taxon>Hypocreomycetidae</taxon>
        <taxon>Hypocreales</taxon>
        <taxon>Stachybotryaceae</taxon>
        <taxon>Stachybotrys</taxon>
    </lineage>
</organism>
<accession>A0A8K0SEP2</accession>
<dbReference type="PRINTS" id="PR00081">
    <property type="entry name" value="GDHRDH"/>
</dbReference>
<dbReference type="Proteomes" id="UP000813444">
    <property type="component" value="Unassembled WGS sequence"/>
</dbReference>
<protein>
    <submittedName>
        <fullName evidence="3">Short-chain dehydrogenase</fullName>
    </submittedName>
</protein>
<dbReference type="InterPro" id="IPR002347">
    <property type="entry name" value="SDR_fam"/>
</dbReference>
<dbReference type="EMBL" id="JAGPNK010000025">
    <property type="protein sequence ID" value="KAH7304206.1"/>
    <property type="molecule type" value="Genomic_DNA"/>
</dbReference>